<accession>A0ABV5GVK2</accession>
<keyword evidence="2" id="KW-1185">Reference proteome</keyword>
<reference evidence="1 2" key="1">
    <citation type="submission" date="2024-09" db="EMBL/GenBank/DDBJ databases">
        <authorList>
            <person name="Sun Q."/>
            <person name="Mori K."/>
        </authorList>
    </citation>
    <scope>NUCLEOTIDE SEQUENCE [LARGE SCALE GENOMIC DNA]</scope>
    <source>
        <strain evidence="1 2">CECT 7955</strain>
    </source>
</reference>
<dbReference type="EMBL" id="JBHMEY010000096">
    <property type="protein sequence ID" value="MFB9098860.1"/>
    <property type="molecule type" value="Genomic_DNA"/>
</dbReference>
<dbReference type="RefSeq" id="WP_236457198.1">
    <property type="nucleotide sequence ID" value="NZ_CBCSGE010000012.1"/>
</dbReference>
<protein>
    <submittedName>
        <fullName evidence="1">Uncharacterized protein</fullName>
    </submittedName>
</protein>
<evidence type="ECO:0000313" key="2">
    <source>
        <dbReference type="Proteomes" id="UP001589607"/>
    </source>
</evidence>
<sequence length="109" mass="12062">MSKKANEETDPDETSTYQVVLSSHGRHMFFGTQNRSYLVVATNLDDKEVAVLEIAKSGVREVGGTMRIFPNETNSMLIKNSGSSIFVLNRSESAIQFFPKIGVSIFLAE</sequence>
<organism evidence="1 2">
    <name type="scientific">Flavobacterium jumunjinense</name>
    <dbReference type="NCBI Taxonomy" id="998845"/>
    <lineage>
        <taxon>Bacteria</taxon>
        <taxon>Pseudomonadati</taxon>
        <taxon>Bacteroidota</taxon>
        <taxon>Flavobacteriia</taxon>
        <taxon>Flavobacteriales</taxon>
        <taxon>Flavobacteriaceae</taxon>
        <taxon>Flavobacterium</taxon>
    </lineage>
</organism>
<proteinExistence type="predicted"/>
<comment type="caution">
    <text evidence="1">The sequence shown here is derived from an EMBL/GenBank/DDBJ whole genome shotgun (WGS) entry which is preliminary data.</text>
</comment>
<name>A0ABV5GVK2_9FLAO</name>
<gene>
    <name evidence="1" type="ORF">ACFFVF_20325</name>
</gene>
<dbReference type="Proteomes" id="UP001589607">
    <property type="component" value="Unassembled WGS sequence"/>
</dbReference>
<evidence type="ECO:0000313" key="1">
    <source>
        <dbReference type="EMBL" id="MFB9098860.1"/>
    </source>
</evidence>